<evidence type="ECO:0008006" key="3">
    <source>
        <dbReference type="Google" id="ProtNLM"/>
    </source>
</evidence>
<keyword evidence="2" id="KW-1185">Reference proteome</keyword>
<protein>
    <recommendedName>
        <fullName evidence="3">t-SNARE coiled-coil homology domain-containing protein</fullName>
    </recommendedName>
</protein>
<dbReference type="RefSeq" id="WP_193535147.1">
    <property type="nucleotide sequence ID" value="NZ_JADCLJ010000014.1"/>
</dbReference>
<gene>
    <name evidence="1" type="ORF">IMZ08_06325</name>
</gene>
<dbReference type="EMBL" id="JADCLJ010000014">
    <property type="protein sequence ID" value="MBE4907667.1"/>
    <property type="molecule type" value="Genomic_DNA"/>
</dbReference>
<proteinExistence type="predicted"/>
<sequence>MDQELRGILQRLETGFGRLEEGQKETNNRLNQMEQKFEAKFDAVDQKFVAIDQRFDAVDQRFDAVDQRFDAVDQRFDAVDQRFDAVDQRFTGMDQRFDSVEARLGYLEKGQDELKDLFKHTTTLLTENFTSIRQDLRRNKSETDSDINLLFNRTEKHERDIAKIKQKLDI</sequence>
<dbReference type="SUPFAM" id="SSF57997">
    <property type="entry name" value="Tropomyosin"/>
    <property type="match status" value="1"/>
</dbReference>
<name>A0ABR9QGQ7_9BACI</name>
<dbReference type="Proteomes" id="UP001516662">
    <property type="component" value="Unassembled WGS sequence"/>
</dbReference>
<dbReference type="InterPro" id="IPR018106">
    <property type="entry name" value="CAP_CS_N"/>
</dbReference>
<evidence type="ECO:0000313" key="2">
    <source>
        <dbReference type="Proteomes" id="UP001516662"/>
    </source>
</evidence>
<organism evidence="1 2">
    <name type="scientific">Litchfieldia luteola</name>
    <dbReference type="NCBI Taxonomy" id="682179"/>
    <lineage>
        <taxon>Bacteria</taxon>
        <taxon>Bacillati</taxon>
        <taxon>Bacillota</taxon>
        <taxon>Bacilli</taxon>
        <taxon>Bacillales</taxon>
        <taxon>Bacillaceae</taxon>
        <taxon>Litchfieldia</taxon>
    </lineage>
</organism>
<dbReference type="PROSITE" id="PS01088">
    <property type="entry name" value="CAP_1"/>
    <property type="match status" value="1"/>
</dbReference>
<accession>A0ABR9QGQ7</accession>
<reference evidence="1 2" key="1">
    <citation type="submission" date="2020-10" db="EMBL/GenBank/DDBJ databases">
        <title>Bacillus sp. HD4P25, an endophyte from a halophyte.</title>
        <authorList>
            <person name="Sun J.-Q."/>
        </authorList>
    </citation>
    <scope>NUCLEOTIDE SEQUENCE [LARGE SCALE GENOMIC DNA]</scope>
    <source>
        <strain evidence="1 2">YIM 93174</strain>
    </source>
</reference>
<evidence type="ECO:0000313" key="1">
    <source>
        <dbReference type="EMBL" id="MBE4907667.1"/>
    </source>
</evidence>
<comment type="caution">
    <text evidence="1">The sequence shown here is derived from an EMBL/GenBank/DDBJ whole genome shotgun (WGS) entry which is preliminary data.</text>
</comment>
<dbReference type="Gene3D" id="3.90.20.10">
    <property type="match status" value="2"/>
</dbReference>